<proteinExistence type="predicted"/>
<dbReference type="EMBL" id="JBJIAB010000047">
    <property type="protein sequence ID" value="MFL0168127.1"/>
    <property type="molecule type" value="Genomic_DNA"/>
</dbReference>
<gene>
    <name evidence="1" type="ORF">ACJDTP_24010</name>
</gene>
<dbReference type="Pfam" id="PF11535">
    <property type="entry name" value="Calci_bind_CcbP"/>
    <property type="match status" value="1"/>
</dbReference>
<keyword evidence="2" id="KW-1185">Reference proteome</keyword>
<dbReference type="InterPro" id="IPR020994">
    <property type="entry name" value="Uncharacterised_Ca-bd_CcbP"/>
</dbReference>
<organism evidence="1 2">
    <name type="scientific">Candidatus Clostridium helianthi</name>
    <dbReference type="NCBI Taxonomy" id="3381660"/>
    <lineage>
        <taxon>Bacteria</taxon>
        <taxon>Bacillati</taxon>
        <taxon>Bacillota</taxon>
        <taxon>Clostridia</taxon>
        <taxon>Eubacteriales</taxon>
        <taxon>Clostridiaceae</taxon>
        <taxon>Clostridium</taxon>
    </lineage>
</organism>
<accession>A0ABW8SBM6</accession>
<evidence type="ECO:0000313" key="2">
    <source>
        <dbReference type="Proteomes" id="UP001623600"/>
    </source>
</evidence>
<comment type="caution">
    <text evidence="1">The sequence shown here is derived from an EMBL/GenBank/DDBJ whole genome shotgun (WGS) entry which is preliminary data.</text>
</comment>
<dbReference type="Proteomes" id="UP001623600">
    <property type="component" value="Unassembled WGS sequence"/>
</dbReference>
<sequence>MKWEIHCKQDERIYNVIKDMPEDDEIKVLEEWEKYLNAKLKFPFEAKVVESDYDSIIKVGDRLKVLGIGMIDDLHGIIVDVKKGRRKYCIELCLLEAEGEEKEIVDDYSVWFCNR</sequence>
<evidence type="ECO:0000313" key="1">
    <source>
        <dbReference type="EMBL" id="MFL0168127.1"/>
    </source>
</evidence>
<dbReference type="RefSeq" id="WP_103699386.1">
    <property type="nucleotide sequence ID" value="NZ_JBJIAB010000047.1"/>
</dbReference>
<name>A0ABW8SBM6_9CLOT</name>
<protein>
    <submittedName>
        <fullName evidence="1">Calcium-binding protein</fullName>
    </submittedName>
</protein>
<reference evidence="1 2" key="1">
    <citation type="submission" date="2024-11" db="EMBL/GenBank/DDBJ databases">
        <authorList>
            <person name="Heng Y.C."/>
            <person name="Lim A.C.H."/>
            <person name="Lee J.K.Y."/>
            <person name="Kittelmann S."/>
        </authorList>
    </citation>
    <scope>NUCLEOTIDE SEQUENCE [LARGE SCALE GENOMIC DNA]</scope>
    <source>
        <strain evidence="1 2">WILCCON 0112</strain>
    </source>
</reference>